<name>A0ABQ3YSB7_9ACTN</name>
<dbReference type="SFLD" id="SFLDS00003">
    <property type="entry name" value="Haloacid_Dehalogenase"/>
    <property type="match status" value="1"/>
</dbReference>
<proteinExistence type="inferred from homology"/>
<dbReference type="SUPFAM" id="SSF56784">
    <property type="entry name" value="HAD-like"/>
    <property type="match status" value="1"/>
</dbReference>
<dbReference type="InterPro" id="IPR006439">
    <property type="entry name" value="HAD-SF_hydro_IA"/>
</dbReference>
<accession>A0ABQ3YSB7</accession>
<keyword evidence="6" id="KW-1185">Reference proteome</keyword>
<dbReference type="SFLD" id="SFLDG01129">
    <property type="entry name" value="C1.5:_HAD__Beta-PGM__Phosphata"/>
    <property type="match status" value="1"/>
</dbReference>
<dbReference type="PANTHER" id="PTHR46193:SF10">
    <property type="entry name" value="6-PHOSPHOGLUCONATE PHOSPHATASE"/>
    <property type="match status" value="1"/>
</dbReference>
<evidence type="ECO:0000256" key="4">
    <source>
        <dbReference type="ARBA" id="ARBA00022842"/>
    </source>
</evidence>
<protein>
    <submittedName>
        <fullName evidence="5">Haloacid dehalogenase</fullName>
    </submittedName>
</protein>
<sequence>MTFDAVLFDCDGVLVDSESITNGVLRVMLHELGWAISPDDCFRLFVGRALRDETAIITAHTGFVVTDDWLDDFRDRRNVALTASLEAVPGAVAAVHEIDSRLGGMIACASGADLGKVQLQLRKVGLDRVFAGKMFSGMDQPHSKPAPDVYLAAAAHLGIDPGRAAVVEDTVPGVTAGVAAGATVFGFCPPDSPAHHPPAALLGAGATHIFTTMAELPGLVHAGGQLAEQAVRGR</sequence>
<keyword evidence="3" id="KW-0479">Metal-binding</keyword>
<dbReference type="InterPro" id="IPR051600">
    <property type="entry name" value="Beta-PGM-like"/>
</dbReference>
<dbReference type="RefSeq" id="WP_203725896.1">
    <property type="nucleotide sequence ID" value="NZ_BAAATX010000002.1"/>
</dbReference>
<evidence type="ECO:0000256" key="3">
    <source>
        <dbReference type="ARBA" id="ARBA00022723"/>
    </source>
</evidence>
<organism evidence="5 6">
    <name type="scientific">Paractinoplanes durhamensis</name>
    <dbReference type="NCBI Taxonomy" id="113563"/>
    <lineage>
        <taxon>Bacteria</taxon>
        <taxon>Bacillati</taxon>
        <taxon>Actinomycetota</taxon>
        <taxon>Actinomycetes</taxon>
        <taxon>Micromonosporales</taxon>
        <taxon>Micromonosporaceae</taxon>
        <taxon>Paractinoplanes</taxon>
    </lineage>
</organism>
<keyword evidence="4" id="KW-0460">Magnesium</keyword>
<dbReference type="InterPro" id="IPR036412">
    <property type="entry name" value="HAD-like_sf"/>
</dbReference>
<dbReference type="Proteomes" id="UP000637628">
    <property type="component" value="Unassembled WGS sequence"/>
</dbReference>
<dbReference type="InterPro" id="IPR023198">
    <property type="entry name" value="PGP-like_dom2"/>
</dbReference>
<dbReference type="Gene3D" id="3.40.50.1000">
    <property type="entry name" value="HAD superfamily/HAD-like"/>
    <property type="match status" value="1"/>
</dbReference>
<evidence type="ECO:0000256" key="2">
    <source>
        <dbReference type="ARBA" id="ARBA00006171"/>
    </source>
</evidence>
<dbReference type="InterPro" id="IPR023214">
    <property type="entry name" value="HAD_sf"/>
</dbReference>
<comment type="similarity">
    <text evidence="2">Belongs to the HAD-like hydrolase superfamily. CbbY/CbbZ/Gph/YieH family.</text>
</comment>
<dbReference type="Pfam" id="PF00702">
    <property type="entry name" value="Hydrolase"/>
    <property type="match status" value="1"/>
</dbReference>
<dbReference type="NCBIfam" id="TIGR01509">
    <property type="entry name" value="HAD-SF-IA-v3"/>
    <property type="match status" value="1"/>
</dbReference>
<evidence type="ECO:0000313" key="6">
    <source>
        <dbReference type="Proteomes" id="UP000637628"/>
    </source>
</evidence>
<evidence type="ECO:0000313" key="5">
    <source>
        <dbReference type="EMBL" id="GIE00269.1"/>
    </source>
</evidence>
<dbReference type="PANTHER" id="PTHR46193">
    <property type="entry name" value="6-PHOSPHOGLUCONATE PHOSPHATASE"/>
    <property type="match status" value="1"/>
</dbReference>
<dbReference type="Gene3D" id="1.10.150.240">
    <property type="entry name" value="Putative phosphatase, domain 2"/>
    <property type="match status" value="1"/>
</dbReference>
<dbReference type="EMBL" id="BOML01000013">
    <property type="protein sequence ID" value="GIE00269.1"/>
    <property type="molecule type" value="Genomic_DNA"/>
</dbReference>
<comment type="caution">
    <text evidence="5">The sequence shown here is derived from an EMBL/GenBank/DDBJ whole genome shotgun (WGS) entry which is preliminary data.</text>
</comment>
<gene>
    <name evidence="5" type="ORF">Adu01nite_16190</name>
</gene>
<comment type="cofactor">
    <cofactor evidence="1">
        <name>Mg(2+)</name>
        <dbReference type="ChEBI" id="CHEBI:18420"/>
    </cofactor>
</comment>
<reference evidence="5 6" key="1">
    <citation type="submission" date="2021-01" db="EMBL/GenBank/DDBJ databases">
        <title>Whole genome shotgun sequence of Actinoplanes durhamensis NBRC 14914.</title>
        <authorList>
            <person name="Komaki H."/>
            <person name="Tamura T."/>
        </authorList>
    </citation>
    <scope>NUCLEOTIDE SEQUENCE [LARGE SCALE GENOMIC DNA]</scope>
    <source>
        <strain evidence="5 6">NBRC 14914</strain>
    </source>
</reference>
<evidence type="ECO:0000256" key="1">
    <source>
        <dbReference type="ARBA" id="ARBA00001946"/>
    </source>
</evidence>